<dbReference type="Proteomes" id="UP001497535">
    <property type="component" value="Unassembled WGS sequence"/>
</dbReference>
<comment type="caution">
    <text evidence="1">The sequence shown here is derived from an EMBL/GenBank/DDBJ whole genome shotgun (WGS) entry which is preliminary data.</text>
</comment>
<organism evidence="1 2">
    <name type="scientific">Meloidogyne enterolobii</name>
    <name type="common">Root-knot nematode worm</name>
    <name type="synonym">Meloidogyne mayaguensis</name>
    <dbReference type="NCBI Taxonomy" id="390850"/>
    <lineage>
        <taxon>Eukaryota</taxon>
        <taxon>Metazoa</taxon>
        <taxon>Ecdysozoa</taxon>
        <taxon>Nematoda</taxon>
        <taxon>Chromadorea</taxon>
        <taxon>Rhabditida</taxon>
        <taxon>Tylenchina</taxon>
        <taxon>Tylenchomorpha</taxon>
        <taxon>Tylenchoidea</taxon>
        <taxon>Meloidogynidae</taxon>
        <taxon>Meloidogyninae</taxon>
        <taxon>Meloidogyne</taxon>
    </lineage>
</organism>
<keyword evidence="2" id="KW-1185">Reference proteome</keyword>
<accession>A0ACB0YQF4</accession>
<proteinExistence type="predicted"/>
<protein>
    <submittedName>
        <fullName evidence="1">Uncharacterized protein</fullName>
    </submittedName>
</protein>
<sequence>MMIFTTLPMIICLRQKIRKLRILRVLHLMHRPKMINYYLKSRINQKIVQIYQITTKMKMNSTQSLHHPKQFQF</sequence>
<evidence type="ECO:0000313" key="2">
    <source>
        <dbReference type="Proteomes" id="UP001497535"/>
    </source>
</evidence>
<gene>
    <name evidence="1" type="ORF">MENTE1834_LOCUS15133</name>
</gene>
<reference evidence="1" key="1">
    <citation type="submission" date="2023-11" db="EMBL/GenBank/DDBJ databases">
        <authorList>
            <person name="Poullet M."/>
        </authorList>
    </citation>
    <scope>NUCLEOTIDE SEQUENCE</scope>
    <source>
        <strain evidence="1">E1834</strain>
    </source>
</reference>
<dbReference type="EMBL" id="CAVMJV010000016">
    <property type="protein sequence ID" value="CAK5057219.1"/>
    <property type="molecule type" value="Genomic_DNA"/>
</dbReference>
<evidence type="ECO:0000313" key="1">
    <source>
        <dbReference type="EMBL" id="CAK5057219.1"/>
    </source>
</evidence>
<name>A0ACB0YQF4_MELEN</name>